<protein>
    <submittedName>
        <fullName evidence="2">Uncharacterized protein</fullName>
    </submittedName>
</protein>
<evidence type="ECO:0000313" key="3">
    <source>
        <dbReference type="Proteomes" id="UP001331515"/>
    </source>
</evidence>
<dbReference type="AlphaFoldDB" id="A0AAN8CS79"/>
<evidence type="ECO:0000256" key="1">
    <source>
        <dbReference type="SAM" id="MobiDB-lite"/>
    </source>
</evidence>
<organism evidence="2 3">
    <name type="scientific">Champsocephalus gunnari</name>
    <name type="common">Mackerel icefish</name>
    <dbReference type="NCBI Taxonomy" id="52237"/>
    <lineage>
        <taxon>Eukaryota</taxon>
        <taxon>Metazoa</taxon>
        <taxon>Chordata</taxon>
        <taxon>Craniata</taxon>
        <taxon>Vertebrata</taxon>
        <taxon>Euteleostomi</taxon>
        <taxon>Actinopterygii</taxon>
        <taxon>Neopterygii</taxon>
        <taxon>Teleostei</taxon>
        <taxon>Neoteleostei</taxon>
        <taxon>Acanthomorphata</taxon>
        <taxon>Eupercaria</taxon>
        <taxon>Perciformes</taxon>
        <taxon>Notothenioidei</taxon>
        <taxon>Channichthyidae</taxon>
        <taxon>Champsocephalus</taxon>
    </lineage>
</organism>
<reference evidence="2 3" key="1">
    <citation type="journal article" date="2023" name="Mol. Biol. Evol.">
        <title>Genomics of Secondarily Temperate Adaptation in the Only Non-Antarctic Icefish.</title>
        <authorList>
            <person name="Rivera-Colon A.G."/>
            <person name="Rayamajhi N."/>
            <person name="Minhas B.F."/>
            <person name="Madrigal G."/>
            <person name="Bilyk K.T."/>
            <person name="Yoon V."/>
            <person name="Hune M."/>
            <person name="Gregory S."/>
            <person name="Cheng C.H.C."/>
            <person name="Catchen J.M."/>
        </authorList>
    </citation>
    <scope>NUCLEOTIDE SEQUENCE [LARGE SCALE GENOMIC DNA]</scope>
    <source>
        <tissue evidence="2">White muscle</tissue>
    </source>
</reference>
<comment type="caution">
    <text evidence="2">The sequence shown here is derived from an EMBL/GenBank/DDBJ whole genome shotgun (WGS) entry which is preliminary data.</text>
</comment>
<keyword evidence="3" id="KW-1185">Reference proteome</keyword>
<accession>A0AAN8CS79</accession>
<name>A0AAN8CS79_CHAGU</name>
<dbReference type="Proteomes" id="UP001331515">
    <property type="component" value="Unassembled WGS sequence"/>
</dbReference>
<dbReference type="EMBL" id="JAURVH010001529">
    <property type="protein sequence ID" value="KAK5908744.1"/>
    <property type="molecule type" value="Genomic_DNA"/>
</dbReference>
<gene>
    <name evidence="2" type="ORF">CgunFtcFv8_016775</name>
</gene>
<sequence>MKQCGVNVSLNPNTSQVIFSGGGFRSASEVLSSEQKSQKKMRCSPQGSPRCPATSYQDGAPKLLGP</sequence>
<proteinExistence type="predicted"/>
<evidence type="ECO:0000313" key="2">
    <source>
        <dbReference type="EMBL" id="KAK5908744.1"/>
    </source>
</evidence>
<feature type="region of interest" description="Disordered" evidence="1">
    <location>
        <begin position="28"/>
        <end position="66"/>
    </location>
</feature>